<comment type="similarity">
    <text evidence="6">Belongs to the tRNA(Ile)-lysidine synthase family.</text>
</comment>
<keyword evidence="2 6" id="KW-0819">tRNA processing</keyword>
<dbReference type="PANTHER" id="PTHR43033">
    <property type="entry name" value="TRNA(ILE)-LYSIDINE SYNTHASE-RELATED"/>
    <property type="match status" value="1"/>
</dbReference>
<organism evidence="9 10">
    <name type="scientific">Akkermansia biwaensis</name>
    <dbReference type="NCBI Taxonomy" id="2946555"/>
    <lineage>
        <taxon>Bacteria</taxon>
        <taxon>Pseudomonadati</taxon>
        <taxon>Verrucomicrobiota</taxon>
        <taxon>Verrucomicrobiia</taxon>
        <taxon>Verrucomicrobiales</taxon>
        <taxon>Akkermansiaceae</taxon>
        <taxon>Akkermansia</taxon>
    </lineage>
</organism>
<feature type="region of interest" description="Disordered" evidence="7">
    <location>
        <begin position="312"/>
        <end position="335"/>
    </location>
</feature>
<comment type="subcellular location">
    <subcellularLocation>
        <location evidence="6">Cytoplasm</location>
    </subcellularLocation>
</comment>
<evidence type="ECO:0000256" key="7">
    <source>
        <dbReference type="SAM" id="MobiDB-lite"/>
    </source>
</evidence>
<dbReference type="Proteomes" id="UP001062263">
    <property type="component" value="Chromosome"/>
</dbReference>
<dbReference type="Gene3D" id="3.40.50.620">
    <property type="entry name" value="HUPs"/>
    <property type="match status" value="1"/>
</dbReference>
<dbReference type="HAMAP" id="MF_01161">
    <property type="entry name" value="tRNA_Ile_lys_synt"/>
    <property type="match status" value="1"/>
</dbReference>
<feature type="binding site" evidence="6">
    <location>
        <begin position="27"/>
        <end position="32"/>
    </location>
    <ligand>
        <name>ATP</name>
        <dbReference type="ChEBI" id="CHEBI:30616"/>
    </ligand>
</feature>
<sequence>MSLTPDHFDSQPAELLRSGRPVLAGISGGRDSMALLSLLSGMEGCRVIACHVHHGLRPEADEEAQFVREYAASAGVPCVWRRADVAGMAHVQGISTEEAARKTRQNLFLEWAAEYPGALVALAHHRNDQQETALLHLCRGASGIHGMSPVSIWANGLTVVRPLLNFSRKEITAYLEEKNIPWREDASNQSTEYTRNALRHHVVPRLNEIFRRDTSLSFSRACRIENQIRTALAQALEAMDLTDPQGRLYLPGVNRLPQELKQCAVHHYLRQQSVPDLTEAAVLRVMKILDADGPSRTSLPGGKMAVRKEKRLFVKDAPPQINKGEPRPADTAGGI</sequence>
<dbReference type="InterPro" id="IPR012094">
    <property type="entry name" value="tRNA_Ile_lys_synt"/>
</dbReference>
<evidence type="ECO:0000256" key="2">
    <source>
        <dbReference type="ARBA" id="ARBA00022694"/>
    </source>
</evidence>
<name>A0ABM7ZDN9_9BACT</name>
<keyword evidence="3 6" id="KW-0547">Nucleotide-binding</keyword>
<comment type="function">
    <text evidence="6">Ligates lysine onto the cytidine present at position 34 of the AUA codon-specific tRNA(Ile) that contains the anticodon CAU, in an ATP-dependent manner. Cytidine is converted to lysidine, thus changing the amino acid specificity of the tRNA from methionine to isoleucine.</text>
</comment>
<comment type="catalytic activity">
    <reaction evidence="5 6">
        <text>cytidine(34) in tRNA(Ile2) + L-lysine + ATP = lysidine(34) in tRNA(Ile2) + AMP + diphosphate + H(+)</text>
        <dbReference type="Rhea" id="RHEA:43744"/>
        <dbReference type="Rhea" id="RHEA-COMP:10625"/>
        <dbReference type="Rhea" id="RHEA-COMP:10670"/>
        <dbReference type="ChEBI" id="CHEBI:15378"/>
        <dbReference type="ChEBI" id="CHEBI:30616"/>
        <dbReference type="ChEBI" id="CHEBI:32551"/>
        <dbReference type="ChEBI" id="CHEBI:33019"/>
        <dbReference type="ChEBI" id="CHEBI:82748"/>
        <dbReference type="ChEBI" id="CHEBI:83665"/>
        <dbReference type="ChEBI" id="CHEBI:456215"/>
        <dbReference type="EC" id="6.3.4.19"/>
    </reaction>
</comment>
<evidence type="ECO:0000256" key="3">
    <source>
        <dbReference type="ARBA" id="ARBA00022741"/>
    </source>
</evidence>
<accession>A0ABM7ZDN9</accession>
<keyword evidence="1 6" id="KW-0436">Ligase</keyword>
<dbReference type="InterPro" id="IPR014729">
    <property type="entry name" value="Rossmann-like_a/b/a_fold"/>
</dbReference>
<dbReference type="NCBIfam" id="TIGR02432">
    <property type="entry name" value="lysidine_TilS_N"/>
    <property type="match status" value="1"/>
</dbReference>
<dbReference type="InterPro" id="IPR011063">
    <property type="entry name" value="TilS/TtcA_N"/>
</dbReference>
<dbReference type="EC" id="6.3.4.19" evidence="6"/>
<feature type="domain" description="tRNA(Ile)-lysidine/2-thiocytidine synthase N-terminal" evidence="8">
    <location>
        <begin position="22"/>
        <end position="200"/>
    </location>
</feature>
<evidence type="ECO:0000313" key="9">
    <source>
        <dbReference type="EMBL" id="BDL42775.1"/>
    </source>
</evidence>
<dbReference type="EMBL" id="AP025943">
    <property type="protein sequence ID" value="BDL42775.1"/>
    <property type="molecule type" value="Genomic_DNA"/>
</dbReference>
<gene>
    <name evidence="6" type="primary">tilS</name>
    <name evidence="9" type="ORF">Abiwalacus_03490</name>
</gene>
<reference evidence="9" key="1">
    <citation type="submission" date="2022-06" db="EMBL/GenBank/DDBJ databases">
        <title>Akkermansia biwalacus sp. nov., an anaerobic mucin-degrading bacterium isolated from human intestine.</title>
        <authorList>
            <person name="Kobayashi Y."/>
            <person name="Inoue S."/>
            <person name="Kawahara T."/>
            <person name="Kohda N."/>
        </authorList>
    </citation>
    <scope>NUCLEOTIDE SEQUENCE</scope>
    <source>
        <strain evidence="9">WON2089</strain>
    </source>
</reference>
<evidence type="ECO:0000313" key="10">
    <source>
        <dbReference type="Proteomes" id="UP001062263"/>
    </source>
</evidence>
<evidence type="ECO:0000256" key="6">
    <source>
        <dbReference type="HAMAP-Rule" id="MF_01161"/>
    </source>
</evidence>
<evidence type="ECO:0000259" key="8">
    <source>
        <dbReference type="Pfam" id="PF01171"/>
    </source>
</evidence>
<comment type="domain">
    <text evidence="6">The N-terminal region contains the highly conserved SGGXDS motif, predicted to be a P-loop motif involved in ATP binding.</text>
</comment>
<dbReference type="PANTHER" id="PTHR43033:SF1">
    <property type="entry name" value="TRNA(ILE)-LYSIDINE SYNTHASE-RELATED"/>
    <property type="match status" value="1"/>
</dbReference>
<proteinExistence type="inferred from homology"/>
<dbReference type="InterPro" id="IPR012795">
    <property type="entry name" value="tRNA_Ile_lys_synt_N"/>
</dbReference>
<keyword evidence="10" id="KW-1185">Reference proteome</keyword>
<protein>
    <recommendedName>
        <fullName evidence="6">tRNA(Ile)-lysidine synthase</fullName>
        <ecNumber evidence="6">6.3.4.19</ecNumber>
    </recommendedName>
    <alternativeName>
        <fullName evidence="6">tRNA(Ile)-2-lysyl-cytidine synthase</fullName>
    </alternativeName>
    <alternativeName>
        <fullName evidence="6">tRNA(Ile)-lysidine synthetase</fullName>
    </alternativeName>
</protein>
<dbReference type="Pfam" id="PF01171">
    <property type="entry name" value="ATP_bind_3"/>
    <property type="match status" value="1"/>
</dbReference>
<keyword evidence="4 6" id="KW-0067">ATP-binding</keyword>
<dbReference type="CDD" id="cd01992">
    <property type="entry name" value="TilS_N"/>
    <property type="match status" value="1"/>
</dbReference>
<evidence type="ECO:0000256" key="5">
    <source>
        <dbReference type="ARBA" id="ARBA00048539"/>
    </source>
</evidence>
<keyword evidence="6" id="KW-0963">Cytoplasm</keyword>
<evidence type="ECO:0000256" key="1">
    <source>
        <dbReference type="ARBA" id="ARBA00022598"/>
    </source>
</evidence>
<dbReference type="SUPFAM" id="SSF52402">
    <property type="entry name" value="Adenine nucleotide alpha hydrolases-like"/>
    <property type="match status" value="1"/>
</dbReference>
<dbReference type="RefSeq" id="WP_215435296.1">
    <property type="nucleotide sequence ID" value="NZ_AP025943.1"/>
</dbReference>
<evidence type="ECO:0000256" key="4">
    <source>
        <dbReference type="ARBA" id="ARBA00022840"/>
    </source>
</evidence>